<comment type="caution">
    <text evidence="1">The sequence shown here is derived from an EMBL/GenBank/DDBJ whole genome shotgun (WGS) entry which is preliminary data.</text>
</comment>
<dbReference type="HOGENOM" id="CLU_1147762_0_0_1"/>
<evidence type="ECO:0000313" key="1">
    <source>
        <dbReference type="EMBL" id="ESZ96239.1"/>
    </source>
</evidence>
<sequence length="242" mass="27574">MPDEISIHRVDLDFTIKLPANAHDDCPHLIEARRKQDGKSTTNLTVADVICTIMMKCNPLALHDLLNMDITESFYSLDTFDHSHRGYVARSGHEIVVFLRDFVTGKKWHIEYAVPKNKSWGYMRSYGNPGWVVERGRRIYLRSRETMGNIPRQNVIHNTAENIEPESSDHGTAETLNSTEEKNETYMQLTSDVTDIKVILQQTLDILVESSKKENLGVVGEFEAAPCSKKRKVENVGNRTVE</sequence>
<proteinExistence type="predicted"/>
<evidence type="ECO:0000313" key="2">
    <source>
        <dbReference type="Proteomes" id="UP000019487"/>
    </source>
</evidence>
<keyword evidence="2" id="KW-1185">Reference proteome</keyword>
<dbReference type="Proteomes" id="UP000019487">
    <property type="component" value="Unassembled WGS sequence"/>
</dbReference>
<reference evidence="1 2" key="1">
    <citation type="journal article" date="2014" name="Genome Announc.">
        <title>Draft genome sequence of Sclerotinia borealis, a psychrophilic plant pathogenic fungus.</title>
        <authorList>
            <person name="Mardanov A.V."/>
            <person name="Beletsky A.V."/>
            <person name="Kadnikov V.V."/>
            <person name="Ignatov A.N."/>
            <person name="Ravin N.V."/>
        </authorList>
    </citation>
    <scope>NUCLEOTIDE SEQUENCE [LARGE SCALE GENOMIC DNA]</scope>
    <source>
        <strain evidence="2">F-4157</strain>
    </source>
</reference>
<name>W9CNL4_SCLBF</name>
<protein>
    <submittedName>
        <fullName evidence="1">Uncharacterized protein</fullName>
    </submittedName>
</protein>
<dbReference type="OrthoDB" id="3509184at2759"/>
<dbReference type="AlphaFoldDB" id="W9CNL4"/>
<accession>W9CNL4</accession>
<dbReference type="EMBL" id="AYSA01000146">
    <property type="protein sequence ID" value="ESZ96239.1"/>
    <property type="molecule type" value="Genomic_DNA"/>
</dbReference>
<gene>
    <name evidence="1" type="ORF">SBOR_3397</name>
</gene>
<organism evidence="1 2">
    <name type="scientific">Sclerotinia borealis (strain F-4128)</name>
    <dbReference type="NCBI Taxonomy" id="1432307"/>
    <lineage>
        <taxon>Eukaryota</taxon>
        <taxon>Fungi</taxon>
        <taxon>Dikarya</taxon>
        <taxon>Ascomycota</taxon>
        <taxon>Pezizomycotina</taxon>
        <taxon>Leotiomycetes</taxon>
        <taxon>Helotiales</taxon>
        <taxon>Sclerotiniaceae</taxon>
        <taxon>Sclerotinia</taxon>
    </lineage>
</organism>